<dbReference type="AlphaFoldDB" id="A0A4R0R7U7"/>
<dbReference type="Proteomes" id="UP000292702">
    <property type="component" value="Unassembled WGS sequence"/>
</dbReference>
<keyword evidence="1" id="KW-1133">Transmembrane helix</keyword>
<keyword evidence="3" id="KW-1185">Reference proteome</keyword>
<sequence>MAFPAGTSNVPALSIAPQAPASALSLRSIIIGVVLISLALIALLAGLLFWSIRRRRRIKAINRDKAVVVDDIEAQLTASPIMQSVSDCALLFNSFSAPPTPSLASNTTSDVDSDLEEVVLVPFSLASPTRASFATTAATDPKLADLFDATTRPFSFASTSSASTAPDLAFDNSFASSCSAPAIVAILKNIDNEEVGSRLHRLSLLANIPCTHFADFVPPRCGPEKTPTPRPFLTGVDQPRAVPAAKATVVHGFF</sequence>
<comment type="caution">
    <text evidence="2">The sequence shown here is derived from an EMBL/GenBank/DDBJ whole genome shotgun (WGS) entry which is preliminary data.</text>
</comment>
<gene>
    <name evidence="2" type="ORF">EIP91_006726</name>
</gene>
<dbReference type="EMBL" id="RWJN01000360">
    <property type="protein sequence ID" value="TCD62576.1"/>
    <property type="molecule type" value="Genomic_DNA"/>
</dbReference>
<evidence type="ECO:0000256" key="1">
    <source>
        <dbReference type="SAM" id="Phobius"/>
    </source>
</evidence>
<accession>A0A4R0R7U7</accession>
<evidence type="ECO:0000313" key="3">
    <source>
        <dbReference type="Proteomes" id="UP000292702"/>
    </source>
</evidence>
<protein>
    <submittedName>
        <fullName evidence="2">Uncharacterized protein</fullName>
    </submittedName>
</protein>
<proteinExistence type="predicted"/>
<evidence type="ECO:0000313" key="2">
    <source>
        <dbReference type="EMBL" id="TCD62576.1"/>
    </source>
</evidence>
<reference evidence="2 3" key="1">
    <citation type="submission" date="2018-11" db="EMBL/GenBank/DDBJ databases">
        <title>Genome assembly of Steccherinum ochraceum LE-BIN_3174, the white-rot fungus of the Steccherinaceae family (The Residual Polyporoid clade, Polyporales, Basidiomycota).</title>
        <authorList>
            <person name="Fedorova T.V."/>
            <person name="Glazunova O.A."/>
            <person name="Landesman E.O."/>
            <person name="Moiseenko K.V."/>
            <person name="Psurtseva N.V."/>
            <person name="Savinova O.S."/>
            <person name="Shakhova N.V."/>
            <person name="Tyazhelova T.V."/>
            <person name="Vasina D.V."/>
        </authorList>
    </citation>
    <scope>NUCLEOTIDE SEQUENCE [LARGE SCALE GENOMIC DNA]</scope>
    <source>
        <strain evidence="2 3">LE-BIN_3174</strain>
    </source>
</reference>
<organism evidence="2 3">
    <name type="scientific">Steccherinum ochraceum</name>
    <dbReference type="NCBI Taxonomy" id="92696"/>
    <lineage>
        <taxon>Eukaryota</taxon>
        <taxon>Fungi</taxon>
        <taxon>Dikarya</taxon>
        <taxon>Basidiomycota</taxon>
        <taxon>Agaricomycotina</taxon>
        <taxon>Agaricomycetes</taxon>
        <taxon>Polyporales</taxon>
        <taxon>Steccherinaceae</taxon>
        <taxon>Steccherinum</taxon>
    </lineage>
</organism>
<feature type="transmembrane region" description="Helical" evidence="1">
    <location>
        <begin position="29"/>
        <end position="50"/>
    </location>
</feature>
<keyword evidence="1" id="KW-0812">Transmembrane</keyword>
<name>A0A4R0R7U7_9APHY</name>
<keyword evidence="1" id="KW-0472">Membrane</keyword>